<proteinExistence type="predicted"/>
<dbReference type="RefSeq" id="WP_109707523.1">
    <property type="nucleotide sequence ID" value="NZ_QGDB01000005.1"/>
</dbReference>
<dbReference type="OrthoDB" id="5489750at2"/>
<accession>A0A316J7D7</accession>
<dbReference type="Proteomes" id="UP000245865">
    <property type="component" value="Unassembled WGS sequence"/>
</dbReference>
<keyword evidence="1" id="KW-0732">Signal</keyword>
<evidence type="ECO:0000313" key="4">
    <source>
        <dbReference type="Proteomes" id="UP000245865"/>
    </source>
</evidence>
<protein>
    <submittedName>
        <fullName evidence="3">Peptide-binding protein</fullName>
    </submittedName>
</protein>
<comment type="caution">
    <text evidence="3">The sequence shown here is derived from an EMBL/GenBank/DDBJ whole genome shotgun (WGS) entry which is preliminary data.</text>
</comment>
<dbReference type="AlphaFoldDB" id="A0A316J7D7"/>
<evidence type="ECO:0000313" key="3">
    <source>
        <dbReference type="EMBL" id="PWL17246.1"/>
    </source>
</evidence>
<feature type="signal peptide" evidence="1">
    <location>
        <begin position="1"/>
        <end position="20"/>
    </location>
</feature>
<feature type="chain" id="PRO_5016384471" evidence="1">
    <location>
        <begin position="21"/>
        <end position="209"/>
    </location>
</feature>
<dbReference type="EMBL" id="QGDB01000005">
    <property type="protein sequence ID" value="PWL17246.1"/>
    <property type="molecule type" value="Genomic_DNA"/>
</dbReference>
<organism evidence="3 4">
    <name type="scientific">Falsochrobactrum shanghaiense</name>
    <dbReference type="NCBI Taxonomy" id="2201899"/>
    <lineage>
        <taxon>Bacteria</taxon>
        <taxon>Pseudomonadati</taxon>
        <taxon>Pseudomonadota</taxon>
        <taxon>Alphaproteobacteria</taxon>
        <taxon>Hyphomicrobiales</taxon>
        <taxon>Brucellaceae</taxon>
        <taxon>Falsochrobactrum</taxon>
    </lineage>
</organism>
<dbReference type="InterPro" id="IPR003646">
    <property type="entry name" value="SH3-like_bac-type"/>
</dbReference>
<evidence type="ECO:0000259" key="2">
    <source>
        <dbReference type="Pfam" id="PF08239"/>
    </source>
</evidence>
<feature type="domain" description="SH3b" evidence="2">
    <location>
        <begin position="39"/>
        <end position="91"/>
    </location>
</feature>
<dbReference type="Pfam" id="PF08239">
    <property type="entry name" value="SH3_3"/>
    <property type="match status" value="1"/>
</dbReference>
<dbReference type="Gene3D" id="2.30.30.40">
    <property type="entry name" value="SH3 Domains"/>
    <property type="match status" value="1"/>
</dbReference>
<name>A0A316J7D7_9HYPH</name>
<sequence length="209" mass="22853">MPRPVWLIALLALLPMPALADDTPLPELFSVVGVAANDKLNIRTQPSSTAELAGRLDPDAKDIEVVASSADGEWAQINQGEISGWVARRFMQRSAESWKENQLPAHLSCYGTEPFWSMRYQPGKIVLAEPGKNDRVLELRSIMGRGFEKDRLRGVVAADDSERLTAIIQPALCSDGMSDRQLGLNATLILDDDEKAPRLLSGCCSIAPK</sequence>
<gene>
    <name evidence="3" type="ORF">DKP76_14630</name>
</gene>
<evidence type="ECO:0000256" key="1">
    <source>
        <dbReference type="SAM" id="SignalP"/>
    </source>
</evidence>
<keyword evidence="4" id="KW-1185">Reference proteome</keyword>
<reference evidence="3 4" key="1">
    <citation type="submission" date="2018-05" db="EMBL/GenBank/DDBJ databases">
        <title>Comparative genomic sequence analysis between strain HN4 and CCM 8460T (Falsochrobactrum ovis) will provide more evidence to prove that HN4 is a new species of Falsochrobactrum.</title>
        <authorList>
            <person name="Lyu W."/>
            <person name="Sun L."/>
            <person name="Yao L."/>
        </authorList>
    </citation>
    <scope>NUCLEOTIDE SEQUENCE [LARGE SCALE GENOMIC DNA]</scope>
    <source>
        <strain evidence="3 4">HN4</strain>
    </source>
</reference>